<comment type="caution">
    <text evidence="2">The sequence shown here is derived from an EMBL/GenBank/DDBJ whole genome shotgun (WGS) entry which is preliminary data.</text>
</comment>
<proteinExistence type="predicted"/>
<dbReference type="RefSeq" id="WP_136531090.1">
    <property type="nucleotide sequence ID" value="NZ_STGX01000014.1"/>
</dbReference>
<reference evidence="2 3" key="1">
    <citation type="journal article" date="2018" name="Int. J. Syst. Evol. Microbiol.">
        <title>Glycomyces paridis sp. nov., isolated from the medicinal plant Paris polyphylla.</title>
        <authorList>
            <person name="Fang X.M."/>
            <person name="Bai J.L."/>
            <person name="Su J."/>
            <person name="Zhao L.L."/>
            <person name="Liu H.Y."/>
            <person name="Ma B.P."/>
            <person name="Zhang Y.Q."/>
            <person name="Yu L.Y."/>
        </authorList>
    </citation>
    <scope>NUCLEOTIDE SEQUENCE [LARGE SCALE GENOMIC DNA]</scope>
    <source>
        <strain evidence="2 3">CPCC 204357</strain>
    </source>
</reference>
<evidence type="ECO:0000313" key="2">
    <source>
        <dbReference type="EMBL" id="THV26461.1"/>
    </source>
</evidence>
<evidence type="ECO:0000259" key="1">
    <source>
        <dbReference type="Pfam" id="PF06259"/>
    </source>
</evidence>
<dbReference type="SUPFAM" id="SSF53474">
    <property type="entry name" value="alpha/beta-Hydrolases"/>
    <property type="match status" value="1"/>
</dbReference>
<dbReference type="Gene3D" id="3.40.50.1820">
    <property type="entry name" value="alpha/beta hydrolase"/>
    <property type="match status" value="1"/>
</dbReference>
<dbReference type="OrthoDB" id="5969911at2"/>
<dbReference type="Proteomes" id="UP000305792">
    <property type="component" value="Unassembled WGS sequence"/>
</dbReference>
<evidence type="ECO:0000313" key="3">
    <source>
        <dbReference type="Proteomes" id="UP000305792"/>
    </source>
</evidence>
<dbReference type="Pfam" id="PF06259">
    <property type="entry name" value="Abhydrolase_8"/>
    <property type="match status" value="1"/>
</dbReference>
<dbReference type="EMBL" id="STGX01000014">
    <property type="protein sequence ID" value="THV26461.1"/>
    <property type="molecule type" value="Genomic_DNA"/>
</dbReference>
<keyword evidence="3" id="KW-1185">Reference proteome</keyword>
<sequence>MTDNRILLLGFDAVEGRMVIARNNPDDARHVVVLVPGVSADVHSMGTLTRRAEDLFRKLAAHHEDDTISVITWMDYVAPRSAREARDAKYAAAGAPRLATMLAQMPVTAEVYGRYRAAARTTVIAHGYGGLVAGLAAKEHGLRTDALVLLGCPGSGVRSANELGLDGRVYATPSDRDGDGTPLDVHGVRPDDPAFGAKVLRPGPLSNQGDPLVRYVPELRPIVLGRN</sequence>
<organism evidence="2 3">
    <name type="scientific">Glycomyces paridis</name>
    <dbReference type="NCBI Taxonomy" id="2126555"/>
    <lineage>
        <taxon>Bacteria</taxon>
        <taxon>Bacillati</taxon>
        <taxon>Actinomycetota</taxon>
        <taxon>Actinomycetes</taxon>
        <taxon>Glycomycetales</taxon>
        <taxon>Glycomycetaceae</taxon>
        <taxon>Glycomyces</taxon>
    </lineage>
</organism>
<protein>
    <recommendedName>
        <fullName evidence="1">DUF1023 domain-containing protein</fullName>
    </recommendedName>
</protein>
<dbReference type="InterPro" id="IPR029058">
    <property type="entry name" value="AB_hydrolase_fold"/>
</dbReference>
<dbReference type="InterPro" id="IPR010427">
    <property type="entry name" value="DUF1023"/>
</dbReference>
<accession>A0A4S8P9T6</accession>
<feature type="domain" description="DUF1023" evidence="1">
    <location>
        <begin position="16"/>
        <end position="173"/>
    </location>
</feature>
<gene>
    <name evidence="2" type="ORF">E9998_18040</name>
</gene>
<dbReference type="AlphaFoldDB" id="A0A4S8P9T6"/>
<name>A0A4S8P9T6_9ACTN</name>